<name>A0A2Y9A267_9RHOB</name>
<dbReference type="Pfam" id="PF20135">
    <property type="entry name" value="DUF6525"/>
    <property type="match status" value="1"/>
</dbReference>
<reference evidence="2 4" key="2">
    <citation type="submission" date="2018-03" db="EMBL/GenBank/DDBJ databases">
        <title>Genomic Encyclopedia of Archaeal and Bacterial Type Strains, Phase II (KMG-II): from individual species to whole genera.</title>
        <authorList>
            <person name="Goeker M."/>
        </authorList>
    </citation>
    <scope>NUCLEOTIDE SEQUENCE [LARGE SCALE GENOMIC DNA]</scope>
    <source>
        <strain evidence="2 4">DSM 25227</strain>
    </source>
</reference>
<sequence length="98" mass="11196">MQGNQRTRLGLSKAQRDNMAAYDALPEPLRVWLAQARLPWSPASAKRAWRKALWRNFGRTKAALAEMDRLEEERLAQDALTQQRAAEGLRPPVDRSGR</sequence>
<dbReference type="Proteomes" id="UP000245839">
    <property type="component" value="Unassembled WGS sequence"/>
</dbReference>
<reference evidence="3 5" key="1">
    <citation type="submission" date="2016-10" db="EMBL/GenBank/DDBJ databases">
        <authorList>
            <person name="Cai Z."/>
        </authorList>
    </citation>
    <scope>NUCLEOTIDE SEQUENCE [LARGE SCALE GENOMIC DNA]</scope>
    <source>
        <strain evidence="3 5">DSM 25227</strain>
    </source>
</reference>
<dbReference type="EMBL" id="QGDJ01000001">
    <property type="protein sequence ID" value="PWJ22216.1"/>
    <property type="molecule type" value="Genomic_DNA"/>
</dbReference>
<dbReference type="EMBL" id="UETC01000001">
    <property type="protein sequence ID" value="SSA38494.1"/>
    <property type="molecule type" value="Genomic_DNA"/>
</dbReference>
<evidence type="ECO:0000313" key="5">
    <source>
        <dbReference type="Proteomes" id="UP000251571"/>
    </source>
</evidence>
<evidence type="ECO:0000256" key="1">
    <source>
        <dbReference type="SAM" id="MobiDB-lite"/>
    </source>
</evidence>
<dbReference type="AlphaFoldDB" id="A0A2Y9A267"/>
<dbReference type="InterPro" id="IPR045386">
    <property type="entry name" value="DUF6525"/>
</dbReference>
<protein>
    <submittedName>
        <fullName evidence="3">Uncharacterized protein</fullName>
    </submittedName>
</protein>
<dbReference type="Proteomes" id="UP000251571">
    <property type="component" value="Unassembled WGS sequence"/>
</dbReference>
<feature type="region of interest" description="Disordered" evidence="1">
    <location>
        <begin position="78"/>
        <end position="98"/>
    </location>
</feature>
<organism evidence="3 5">
    <name type="scientific">Jannaschia seohaensis</name>
    <dbReference type="NCBI Taxonomy" id="475081"/>
    <lineage>
        <taxon>Bacteria</taxon>
        <taxon>Pseudomonadati</taxon>
        <taxon>Pseudomonadota</taxon>
        <taxon>Alphaproteobacteria</taxon>
        <taxon>Rhodobacterales</taxon>
        <taxon>Roseobacteraceae</taxon>
        <taxon>Jannaschia</taxon>
    </lineage>
</organism>
<proteinExistence type="predicted"/>
<accession>A0A2Y9A267</accession>
<dbReference type="RefSeq" id="WP_109562792.1">
    <property type="nucleotide sequence ID" value="NZ_QGDJ01000001.1"/>
</dbReference>
<evidence type="ECO:0000313" key="2">
    <source>
        <dbReference type="EMBL" id="PWJ22216.1"/>
    </source>
</evidence>
<evidence type="ECO:0000313" key="4">
    <source>
        <dbReference type="Proteomes" id="UP000245839"/>
    </source>
</evidence>
<gene>
    <name evidence="2" type="ORF">BCF38_101626</name>
    <name evidence="3" type="ORF">SAMN05421539_101626</name>
</gene>
<keyword evidence="4" id="KW-1185">Reference proteome</keyword>
<evidence type="ECO:0000313" key="3">
    <source>
        <dbReference type="EMBL" id="SSA38494.1"/>
    </source>
</evidence>
<dbReference type="OrthoDB" id="7658988at2"/>